<comment type="caution">
    <text evidence="1">The sequence shown here is derived from an EMBL/GenBank/DDBJ whole genome shotgun (WGS) entry which is preliminary data.</text>
</comment>
<name>A0ABS8Z6N3_9PSEU</name>
<dbReference type="RefSeq" id="WP_233723584.1">
    <property type="nucleotide sequence ID" value="NZ_JAJVCN010000001.1"/>
</dbReference>
<reference evidence="1 2" key="1">
    <citation type="submission" date="2021-12" db="EMBL/GenBank/DDBJ databases">
        <title>Genome sequence of Kibdelosporangium philippinense ATCC 49844.</title>
        <authorList>
            <person name="Fedorov E.A."/>
            <person name="Omeragic M."/>
            <person name="Shalygina K.F."/>
            <person name="Maclea K.S."/>
        </authorList>
    </citation>
    <scope>NUCLEOTIDE SEQUENCE [LARGE SCALE GENOMIC DNA]</scope>
    <source>
        <strain evidence="1 2">ATCC 49844</strain>
    </source>
</reference>
<dbReference type="Proteomes" id="UP001521150">
    <property type="component" value="Unassembled WGS sequence"/>
</dbReference>
<proteinExistence type="predicted"/>
<protein>
    <submittedName>
        <fullName evidence="1">Uncharacterized protein</fullName>
    </submittedName>
</protein>
<evidence type="ECO:0000313" key="2">
    <source>
        <dbReference type="Proteomes" id="UP001521150"/>
    </source>
</evidence>
<organism evidence="1 2">
    <name type="scientific">Kibdelosporangium philippinense</name>
    <dbReference type="NCBI Taxonomy" id="211113"/>
    <lineage>
        <taxon>Bacteria</taxon>
        <taxon>Bacillati</taxon>
        <taxon>Actinomycetota</taxon>
        <taxon>Actinomycetes</taxon>
        <taxon>Pseudonocardiales</taxon>
        <taxon>Pseudonocardiaceae</taxon>
        <taxon>Kibdelosporangium</taxon>
    </lineage>
</organism>
<sequence>MIVKAAAWQAIRSADGEAALRRFVTTGLREAKQLSERNDARYMDFAQRVVKNYSPQFSPLVHAKAQEAVKGKPADREHFARFGFAEAKALDDAAREADEQHKQQILEADRDFVRLLAQLDPGEQVRLAAQHAMRHGGVEADLRAFFASEWMAAAGLDLDIHRMRTIEAGAEFHAVIQQLIVDANEAEHEALQTSGAAAELARAVAARAWATTKEKADAARQAWEDEARACAEQAQYWRTIVERAQQNSDPVWAAIATTADKNRGTWTAEGTLAGSENQYFIGVENDAHDGYIRMTTSA</sequence>
<accession>A0ABS8Z6N3</accession>
<keyword evidence="2" id="KW-1185">Reference proteome</keyword>
<dbReference type="EMBL" id="JAJVCN010000001">
    <property type="protein sequence ID" value="MCE7002455.1"/>
    <property type="molecule type" value="Genomic_DNA"/>
</dbReference>
<gene>
    <name evidence="1" type="ORF">LWC34_06365</name>
</gene>
<evidence type="ECO:0000313" key="1">
    <source>
        <dbReference type="EMBL" id="MCE7002455.1"/>
    </source>
</evidence>